<evidence type="ECO:0000313" key="1">
    <source>
        <dbReference type="EMBL" id="TCU53847.1"/>
    </source>
</evidence>
<name>A0A4R3SZZ9_9FIRM</name>
<comment type="caution">
    <text evidence="1">The sequence shown here is derived from an EMBL/GenBank/DDBJ whole genome shotgun (WGS) entry which is preliminary data.</text>
</comment>
<proteinExistence type="predicted"/>
<protein>
    <submittedName>
        <fullName evidence="1">ABC-type glycerol-3-phosphate transport system substrate-binding protein</fullName>
    </submittedName>
</protein>
<organism evidence="1 2">
    <name type="scientific">Longicatena caecimuris</name>
    <dbReference type="NCBI Taxonomy" id="1796635"/>
    <lineage>
        <taxon>Bacteria</taxon>
        <taxon>Bacillati</taxon>
        <taxon>Bacillota</taxon>
        <taxon>Erysipelotrichia</taxon>
        <taxon>Erysipelotrichales</taxon>
        <taxon>Erysipelotrichaceae</taxon>
        <taxon>Longicatena</taxon>
    </lineage>
</organism>
<keyword evidence="2" id="KW-1185">Reference proteome</keyword>
<gene>
    <name evidence="1" type="ORF">EDD61_12512</name>
</gene>
<dbReference type="Gene3D" id="3.40.190.10">
    <property type="entry name" value="Periplasmic binding protein-like II"/>
    <property type="match status" value="1"/>
</dbReference>
<dbReference type="SUPFAM" id="SSF53850">
    <property type="entry name" value="Periplasmic binding protein-like II"/>
    <property type="match status" value="1"/>
</dbReference>
<dbReference type="EMBL" id="SMBP01000025">
    <property type="protein sequence ID" value="TCU53847.1"/>
    <property type="molecule type" value="Genomic_DNA"/>
</dbReference>
<reference evidence="1 2" key="1">
    <citation type="submission" date="2019-03" db="EMBL/GenBank/DDBJ databases">
        <title>Genomic Encyclopedia of Type Strains, Phase IV (KMG-IV): sequencing the most valuable type-strain genomes for metagenomic binning, comparative biology and taxonomic classification.</title>
        <authorList>
            <person name="Goeker M."/>
        </authorList>
    </citation>
    <scope>NUCLEOTIDE SEQUENCE [LARGE SCALE GENOMIC DNA]</scope>
    <source>
        <strain evidence="1 2">DSM 29481</strain>
    </source>
</reference>
<evidence type="ECO:0000313" key="2">
    <source>
        <dbReference type="Proteomes" id="UP000295773"/>
    </source>
</evidence>
<dbReference type="AlphaFoldDB" id="A0A4R3SZZ9"/>
<dbReference type="Proteomes" id="UP000295773">
    <property type="component" value="Unassembled WGS sequence"/>
</dbReference>
<sequence length="399" mass="46502">MIEVVILKTGEDMKKLVLLGITAFLCACSNASREKIEMTEKDAHLLIQVEHQAYADKLNDLWNRSYPKQKDALHFVVQPYYFTQDIKQDIIWTNDIDATFLKDKLMGIKEVSYTYDVPDSLQREELSDYYTPVIGEGLVFCYRKDLLEKNKLSEEDLVSFEQMAESHVRYYHNHMGEYVYPFFAKLLPKETIPFTNLFPKEQTIKQLKAYKEINTKLDMPDDLIQQKDFYNGDDYLCGLLSTKFQYENRSAYQNGNLHFMAMPSWQEETIAPPFTTFGFAVTKECKYPNTARQFLAMVRSKKGIQALLDTNMKVPLLCSEDVKDFYIYDHAKKELIEAVNTTQLYNLSMIEENPGITMEMLINQSDFTSILQNYICSKDSSAKVYKELVKNLRTWSIGK</sequence>
<accession>A0A4R3SZZ9</accession>